<dbReference type="STRING" id="83449.BON30_21825"/>
<reference evidence="2" key="1">
    <citation type="submission" date="2016-11" db="EMBL/GenBank/DDBJ databases">
        <authorList>
            <person name="Shukria A."/>
            <person name="Stevens D.C."/>
        </authorList>
    </citation>
    <scope>NUCLEOTIDE SEQUENCE [LARGE SCALE GENOMIC DNA]</scope>
    <source>
        <strain evidence="2">Cbfe23</strain>
    </source>
</reference>
<comment type="caution">
    <text evidence="1">The sequence shown here is derived from an EMBL/GenBank/DDBJ whole genome shotgun (WGS) entry which is preliminary data.</text>
</comment>
<dbReference type="Proteomes" id="UP000182229">
    <property type="component" value="Unassembled WGS sequence"/>
</dbReference>
<evidence type="ECO:0000313" key="1">
    <source>
        <dbReference type="EMBL" id="OJH38863.1"/>
    </source>
</evidence>
<proteinExistence type="predicted"/>
<sequence length="147" mass="16389">MKIYVASSWRNELQPQVVSALRAAGHEVHDYKASASGQGEPTVEQVDDLSRMRFEPAHFRELLTHHPMARSLFDKDMGALRACDACVLVLPCGKSAHLELGWAVGAGKRTLVLLQGECEPDLMYKMVERLCLSIEEVVETVAEWARP</sequence>
<evidence type="ECO:0008006" key="3">
    <source>
        <dbReference type="Google" id="ProtNLM"/>
    </source>
</evidence>
<name>A0A1L9B9J1_9BACT</name>
<evidence type="ECO:0000313" key="2">
    <source>
        <dbReference type="Proteomes" id="UP000182229"/>
    </source>
</evidence>
<dbReference type="AlphaFoldDB" id="A0A1L9B9J1"/>
<accession>A0A1L9B9J1</accession>
<reference evidence="1 2" key="2">
    <citation type="submission" date="2016-12" db="EMBL/GenBank/DDBJ databases">
        <title>Draft Genome Sequence of Cystobacter ferrugineus Strain Cbfe23.</title>
        <authorList>
            <person name="Akbar S."/>
            <person name="Dowd S.E."/>
            <person name="Stevens D.C."/>
        </authorList>
    </citation>
    <scope>NUCLEOTIDE SEQUENCE [LARGE SCALE GENOMIC DNA]</scope>
    <source>
        <strain evidence="1 2">Cbfe23</strain>
    </source>
</reference>
<dbReference type="EMBL" id="MPIN01000005">
    <property type="protein sequence ID" value="OJH38863.1"/>
    <property type="molecule type" value="Genomic_DNA"/>
</dbReference>
<gene>
    <name evidence="1" type="ORF">BON30_21825</name>
</gene>
<keyword evidence="2" id="KW-1185">Reference proteome</keyword>
<organism evidence="1 2">
    <name type="scientific">Cystobacter ferrugineus</name>
    <dbReference type="NCBI Taxonomy" id="83449"/>
    <lineage>
        <taxon>Bacteria</taxon>
        <taxon>Pseudomonadati</taxon>
        <taxon>Myxococcota</taxon>
        <taxon>Myxococcia</taxon>
        <taxon>Myxococcales</taxon>
        <taxon>Cystobacterineae</taxon>
        <taxon>Archangiaceae</taxon>
        <taxon>Cystobacter</taxon>
    </lineage>
</organism>
<protein>
    <recommendedName>
        <fullName evidence="3">Nucleoside 2-deoxyribosyltransferase</fullName>
    </recommendedName>
</protein>
<dbReference type="SUPFAM" id="SSF52309">
    <property type="entry name" value="N-(deoxy)ribosyltransferase-like"/>
    <property type="match status" value="1"/>
</dbReference>
<dbReference type="Gene3D" id="3.40.50.450">
    <property type="match status" value="1"/>
</dbReference>